<protein>
    <recommendedName>
        <fullName evidence="2">mRNA capping enzyme adenylation domain-containing protein</fullName>
    </recommendedName>
</protein>
<organism evidence="1">
    <name type="scientific">viral metagenome</name>
    <dbReference type="NCBI Taxonomy" id="1070528"/>
    <lineage>
        <taxon>unclassified sequences</taxon>
        <taxon>metagenomes</taxon>
        <taxon>organismal metagenomes</taxon>
    </lineage>
</organism>
<name>A0A6C0LM45_9ZZZZ</name>
<proteinExistence type="predicted"/>
<sequence>MFLKDNEKQMLIKQFPNPKLSYETIIHKKVYKSDLIFVVPKGNKCFAWFTYFNDEPVCFILELNDQFIITKIFPVNTSFNTDLSAGTILFGTFFKNSNNTFFTIEDIYWYKEKELFKISWHEKMLIINDIMENDIKQIKYNSTFLTFGLPIIHNDINGLLKEIKNTPYAIQSLKFVLYNNYNKYLSLEYKNINNNNNNNNNIKHTPNNITNSNHLSDNKRVFKIKAEIQNDIYSLYSPEDVGNQLNFHSTALVPSYKTSVMLNNLFRTIKENKNLDALEESDDEGDFQNVNVDKFVNLCKVCTMLCIYNNKFKAWVPVKVLNSN</sequence>
<accession>A0A6C0LM45</accession>
<evidence type="ECO:0000313" key="1">
    <source>
        <dbReference type="EMBL" id="QHU30978.1"/>
    </source>
</evidence>
<reference evidence="1" key="1">
    <citation type="journal article" date="2020" name="Nature">
        <title>Giant virus diversity and host interactions through global metagenomics.</title>
        <authorList>
            <person name="Schulz F."/>
            <person name="Roux S."/>
            <person name="Paez-Espino D."/>
            <person name="Jungbluth S."/>
            <person name="Walsh D.A."/>
            <person name="Denef V.J."/>
            <person name="McMahon K.D."/>
            <person name="Konstantinidis K.T."/>
            <person name="Eloe-Fadrosh E.A."/>
            <person name="Kyrpides N.C."/>
            <person name="Woyke T."/>
        </authorList>
    </citation>
    <scope>NUCLEOTIDE SEQUENCE</scope>
    <source>
        <strain evidence="1">GVMAG-M-3300027892-73</strain>
    </source>
</reference>
<evidence type="ECO:0008006" key="2">
    <source>
        <dbReference type="Google" id="ProtNLM"/>
    </source>
</evidence>
<dbReference type="AlphaFoldDB" id="A0A6C0LM45"/>
<dbReference type="EMBL" id="MN740522">
    <property type="protein sequence ID" value="QHU30978.1"/>
    <property type="molecule type" value="Genomic_DNA"/>
</dbReference>